<dbReference type="SUPFAM" id="SSF48452">
    <property type="entry name" value="TPR-like"/>
    <property type="match status" value="1"/>
</dbReference>
<comment type="similarity">
    <text evidence="6">Belongs to the BamD family.</text>
</comment>
<feature type="domain" description="Outer membrane lipoprotein BamD-like" evidence="8">
    <location>
        <begin position="38"/>
        <end position="230"/>
    </location>
</feature>
<keyword evidence="1 6" id="KW-0732">Signal</keyword>
<evidence type="ECO:0000259" key="8">
    <source>
        <dbReference type="Pfam" id="PF13525"/>
    </source>
</evidence>
<feature type="region of interest" description="Disordered" evidence="7">
    <location>
        <begin position="281"/>
        <end position="344"/>
    </location>
</feature>
<evidence type="ECO:0000256" key="7">
    <source>
        <dbReference type="SAM" id="MobiDB-lite"/>
    </source>
</evidence>
<organism evidence="9 10">
    <name type="scientific">Phenylobacterium koreense</name>
    <dbReference type="NCBI Taxonomy" id="266125"/>
    <lineage>
        <taxon>Bacteria</taxon>
        <taxon>Pseudomonadati</taxon>
        <taxon>Pseudomonadota</taxon>
        <taxon>Alphaproteobacteria</taxon>
        <taxon>Caulobacterales</taxon>
        <taxon>Caulobacteraceae</taxon>
        <taxon>Phenylobacterium</taxon>
    </lineage>
</organism>
<dbReference type="InterPro" id="IPR039565">
    <property type="entry name" value="BamD-like"/>
</dbReference>
<name>A0ABV2EDP9_9CAUL</name>
<evidence type="ECO:0000256" key="4">
    <source>
        <dbReference type="ARBA" id="ARBA00023237"/>
    </source>
</evidence>
<dbReference type="CDD" id="cd15830">
    <property type="entry name" value="BamD"/>
    <property type="match status" value="1"/>
</dbReference>
<dbReference type="Proteomes" id="UP001549110">
    <property type="component" value="Unassembled WGS sequence"/>
</dbReference>
<dbReference type="Pfam" id="PF13525">
    <property type="entry name" value="YfiO"/>
    <property type="match status" value="1"/>
</dbReference>
<evidence type="ECO:0000256" key="1">
    <source>
        <dbReference type="ARBA" id="ARBA00022729"/>
    </source>
</evidence>
<sequence>MLRNSRTRTALVVGVAVLALAGCAGKKKQPRLAYEERPVELLYATGANRLDRGLWNQAVQYFGEVERQHPYSEWSRRAILMTAYAHYQGNDYAEAIGDADRFISLYPGNPAAAYAHYLKSICYFEQIVDVGRDQAATGQALANLTEVVQRYPRSEYAADARLKIDMVNDQLAGKEMTIGRYYLRQGDTLAAIGRFKTVVDRYQTTSHTPEALYRLVESYLTLGLMEEANRNGAVLGYNYPGDAWYRDAYRLLTSRGLRPAVEPQQTQRRSLVSHLPFVKDKETTIRPPAEVPATDAAPEAAPVAEPAAAEAASPAPEPAAGAKPALREHDGLLSRLPGMGGDGK</sequence>
<keyword evidence="2 6" id="KW-0472">Membrane</keyword>
<keyword evidence="4 6" id="KW-0998">Cell outer membrane</keyword>
<accession>A0ABV2EDP9</accession>
<keyword evidence="3 6" id="KW-0564">Palmitate</keyword>
<dbReference type="InterPro" id="IPR017689">
    <property type="entry name" value="BamD"/>
</dbReference>
<feature type="compositionally biased region" description="Low complexity" evidence="7">
    <location>
        <begin position="287"/>
        <end position="324"/>
    </location>
</feature>
<proteinExistence type="inferred from homology"/>
<gene>
    <name evidence="6" type="primary">bamD</name>
    <name evidence="9" type="ORF">ABID41_000252</name>
</gene>
<protein>
    <recommendedName>
        <fullName evidence="6">Outer membrane protein assembly factor BamD</fullName>
    </recommendedName>
</protein>
<evidence type="ECO:0000313" key="10">
    <source>
        <dbReference type="Proteomes" id="UP001549110"/>
    </source>
</evidence>
<dbReference type="HAMAP" id="MF_00922">
    <property type="entry name" value="OM_assembly_BamD"/>
    <property type="match status" value="1"/>
</dbReference>
<keyword evidence="10" id="KW-1185">Reference proteome</keyword>
<dbReference type="PROSITE" id="PS51257">
    <property type="entry name" value="PROKAR_LIPOPROTEIN"/>
    <property type="match status" value="1"/>
</dbReference>
<keyword evidence="5 6" id="KW-0449">Lipoprotein</keyword>
<dbReference type="InterPro" id="IPR011990">
    <property type="entry name" value="TPR-like_helical_dom_sf"/>
</dbReference>
<reference evidence="9 10" key="1">
    <citation type="submission" date="2024-06" db="EMBL/GenBank/DDBJ databases">
        <title>Genomic Encyclopedia of Type Strains, Phase IV (KMG-IV): sequencing the most valuable type-strain genomes for metagenomic binning, comparative biology and taxonomic classification.</title>
        <authorList>
            <person name="Goeker M."/>
        </authorList>
    </citation>
    <scope>NUCLEOTIDE SEQUENCE [LARGE SCALE GENOMIC DNA]</scope>
    <source>
        <strain evidence="9 10">DSM 17809</strain>
    </source>
</reference>
<comment type="subcellular location">
    <subcellularLocation>
        <location evidence="6">Cell outer membrane</location>
        <topology evidence="6">Lipid-anchor</topology>
    </subcellularLocation>
</comment>
<evidence type="ECO:0000256" key="2">
    <source>
        <dbReference type="ARBA" id="ARBA00023136"/>
    </source>
</evidence>
<evidence type="ECO:0000313" key="9">
    <source>
        <dbReference type="EMBL" id="MET3525157.1"/>
    </source>
</evidence>
<evidence type="ECO:0000256" key="6">
    <source>
        <dbReference type="HAMAP-Rule" id="MF_00922"/>
    </source>
</evidence>
<comment type="subunit">
    <text evidence="6">Part of the Bam complex.</text>
</comment>
<dbReference type="PANTHER" id="PTHR37423">
    <property type="entry name" value="SOLUBLE LYTIC MUREIN TRANSGLYCOSYLASE-RELATED"/>
    <property type="match status" value="1"/>
</dbReference>
<comment type="caution">
    <text evidence="9">The sequence shown here is derived from an EMBL/GenBank/DDBJ whole genome shotgun (WGS) entry which is preliminary data.</text>
</comment>
<dbReference type="PANTHER" id="PTHR37423:SF1">
    <property type="entry name" value="OUTER MEMBRANE PROTEIN ASSEMBLY FACTOR BAMD"/>
    <property type="match status" value="1"/>
</dbReference>
<dbReference type="NCBIfam" id="TIGR03302">
    <property type="entry name" value="OM_YfiO"/>
    <property type="match status" value="1"/>
</dbReference>
<evidence type="ECO:0000256" key="3">
    <source>
        <dbReference type="ARBA" id="ARBA00023139"/>
    </source>
</evidence>
<comment type="function">
    <text evidence="6">Part of the outer membrane protein assembly complex, which is involved in assembly and insertion of beta-barrel proteins into the outer membrane.</text>
</comment>
<dbReference type="Gene3D" id="1.25.40.10">
    <property type="entry name" value="Tetratricopeptide repeat domain"/>
    <property type="match status" value="1"/>
</dbReference>
<evidence type="ECO:0000256" key="5">
    <source>
        <dbReference type="ARBA" id="ARBA00023288"/>
    </source>
</evidence>
<dbReference type="EMBL" id="JBEPLU010000001">
    <property type="protein sequence ID" value="MET3525157.1"/>
    <property type="molecule type" value="Genomic_DNA"/>
</dbReference>